<keyword evidence="6" id="KW-1185">Reference proteome</keyword>
<comment type="similarity">
    <text evidence="2">Belongs to the bacterial solute-binding protein 2 family.</text>
</comment>
<dbReference type="PANTHER" id="PTHR30036:SF7">
    <property type="entry name" value="ABC TRANSPORTER PERIPLASMIC-BINDING PROTEIN YPHF"/>
    <property type="match status" value="1"/>
</dbReference>
<feature type="transmembrane region" description="Helical" evidence="3">
    <location>
        <begin position="5"/>
        <end position="25"/>
    </location>
</feature>
<organism evidence="5 6">
    <name type="scientific">Gracilibacillus oryzae</name>
    <dbReference type="NCBI Taxonomy" id="1672701"/>
    <lineage>
        <taxon>Bacteria</taxon>
        <taxon>Bacillati</taxon>
        <taxon>Bacillota</taxon>
        <taxon>Bacilli</taxon>
        <taxon>Bacillales</taxon>
        <taxon>Bacillaceae</taxon>
        <taxon>Gracilibacillus</taxon>
    </lineage>
</organism>
<evidence type="ECO:0000256" key="2">
    <source>
        <dbReference type="ARBA" id="ARBA00007639"/>
    </source>
</evidence>
<dbReference type="Gene3D" id="3.40.50.2300">
    <property type="match status" value="2"/>
</dbReference>
<dbReference type="OrthoDB" id="6196975at2"/>
<dbReference type="RefSeq" id="WP_153406667.1">
    <property type="nucleotide sequence ID" value="NZ_ML762450.1"/>
</dbReference>
<keyword evidence="3" id="KW-0472">Membrane</keyword>
<dbReference type="InterPro" id="IPR050555">
    <property type="entry name" value="Bact_Solute-Bind_Prot2"/>
</dbReference>
<evidence type="ECO:0000259" key="4">
    <source>
        <dbReference type="Pfam" id="PF13407"/>
    </source>
</evidence>
<reference evidence="5 6" key="1">
    <citation type="submission" date="2019-10" db="EMBL/GenBank/DDBJ databases">
        <title>Gracilibacillus sp. nov. isolated from rice seeds.</title>
        <authorList>
            <person name="He S."/>
        </authorList>
    </citation>
    <scope>NUCLEOTIDE SEQUENCE [LARGE SCALE GENOMIC DNA]</scope>
    <source>
        <strain evidence="5 6">TD8</strain>
    </source>
</reference>
<dbReference type="AlphaFoldDB" id="A0A7C8L137"/>
<keyword evidence="3" id="KW-1133">Transmembrane helix</keyword>
<feature type="domain" description="Periplasmic binding protein" evidence="4">
    <location>
        <begin position="48"/>
        <end position="299"/>
    </location>
</feature>
<gene>
    <name evidence="5" type="ORF">F9U64_20125</name>
</gene>
<protein>
    <submittedName>
        <fullName evidence="5">Sugar ABC transporter substrate-binding protein</fullName>
    </submittedName>
</protein>
<sequence length="316" mass="35136">MQKKWIFLLLGFCICISIFIIFSQFNQPLLQEDRQVEEKPLSSDYTFVIIYPVAHPFFEKVTKTAREQAAELGINIIIDAPKIASAADQAMILESYIKQQVDGIAIGATDPEMITPIINEAIDQDIPVVCFDTDAPNSMRHAYIGTDNYLAGLHLGEAVAKHMNYKGKIIVSSGLPTMENLRLRIEGLKAAIAQYPDLRLAEIAYSNGTDPDTLKNIEQLVDNYPDFKGFVGIDSLAGPAAVTVWKAHGLDKTAVTFDNLPIVMEGIENGQITSTISQNQNKWGDLLVRRLLEIVNGEKIKEKEYTETIEIESVPH</sequence>
<evidence type="ECO:0000313" key="5">
    <source>
        <dbReference type="EMBL" id="KAB8126372.1"/>
    </source>
</evidence>
<evidence type="ECO:0000313" key="6">
    <source>
        <dbReference type="Proteomes" id="UP000480246"/>
    </source>
</evidence>
<dbReference type="GO" id="GO:0030246">
    <property type="term" value="F:carbohydrate binding"/>
    <property type="evidence" value="ECO:0007669"/>
    <property type="project" value="TreeGrafter"/>
</dbReference>
<dbReference type="InterPro" id="IPR028082">
    <property type="entry name" value="Peripla_BP_I"/>
</dbReference>
<dbReference type="SUPFAM" id="SSF53822">
    <property type="entry name" value="Periplasmic binding protein-like I"/>
    <property type="match status" value="1"/>
</dbReference>
<dbReference type="GO" id="GO:0030288">
    <property type="term" value="C:outer membrane-bounded periplasmic space"/>
    <property type="evidence" value="ECO:0007669"/>
    <property type="project" value="TreeGrafter"/>
</dbReference>
<comment type="subcellular location">
    <subcellularLocation>
        <location evidence="1">Cell envelope</location>
    </subcellularLocation>
</comment>
<evidence type="ECO:0000256" key="1">
    <source>
        <dbReference type="ARBA" id="ARBA00004196"/>
    </source>
</evidence>
<name>A0A7C8L137_9BACI</name>
<dbReference type="InterPro" id="IPR025997">
    <property type="entry name" value="SBP_2_dom"/>
</dbReference>
<dbReference type="EMBL" id="WEID01000109">
    <property type="protein sequence ID" value="KAB8126372.1"/>
    <property type="molecule type" value="Genomic_DNA"/>
</dbReference>
<accession>A0A7C8L137</accession>
<dbReference type="Proteomes" id="UP000480246">
    <property type="component" value="Unassembled WGS sequence"/>
</dbReference>
<dbReference type="PANTHER" id="PTHR30036">
    <property type="entry name" value="D-XYLOSE-BINDING PERIPLASMIC PROTEIN"/>
    <property type="match status" value="1"/>
</dbReference>
<evidence type="ECO:0000256" key="3">
    <source>
        <dbReference type="SAM" id="Phobius"/>
    </source>
</evidence>
<comment type="caution">
    <text evidence="5">The sequence shown here is derived from an EMBL/GenBank/DDBJ whole genome shotgun (WGS) entry which is preliminary data.</text>
</comment>
<proteinExistence type="inferred from homology"/>
<keyword evidence="3" id="KW-0812">Transmembrane</keyword>
<dbReference type="Pfam" id="PF13407">
    <property type="entry name" value="Peripla_BP_4"/>
    <property type="match status" value="1"/>
</dbReference>